<evidence type="ECO:0000259" key="1">
    <source>
        <dbReference type="Pfam" id="PF26343"/>
    </source>
</evidence>
<proteinExistence type="predicted"/>
<reference evidence="3" key="1">
    <citation type="journal article" date="2019" name="Int. J. Syst. Evol. Microbiol.">
        <title>The Global Catalogue of Microorganisms (GCM) 10K type strain sequencing project: providing services to taxonomists for standard genome sequencing and annotation.</title>
        <authorList>
            <consortium name="The Broad Institute Genomics Platform"/>
            <consortium name="The Broad Institute Genome Sequencing Center for Infectious Disease"/>
            <person name="Wu L."/>
            <person name="Ma J."/>
        </authorList>
    </citation>
    <scope>NUCLEOTIDE SEQUENCE [LARGE SCALE GENOMIC DNA]</scope>
    <source>
        <strain evidence="3">CCM 8604</strain>
    </source>
</reference>
<comment type="caution">
    <text evidence="2">The sequence shown here is derived from an EMBL/GenBank/DDBJ whole genome shotgun (WGS) entry which is preliminary data.</text>
</comment>
<dbReference type="Proteomes" id="UP001597036">
    <property type="component" value="Unassembled WGS sequence"/>
</dbReference>
<organism evidence="2 3">
    <name type="scientific">Alloscardovia venturai</name>
    <dbReference type="NCBI Taxonomy" id="1769421"/>
    <lineage>
        <taxon>Bacteria</taxon>
        <taxon>Bacillati</taxon>
        <taxon>Actinomycetota</taxon>
        <taxon>Actinomycetes</taxon>
        <taxon>Bifidobacteriales</taxon>
        <taxon>Bifidobacteriaceae</taxon>
        <taxon>Alloscardovia</taxon>
    </lineage>
</organism>
<feature type="domain" description="VapC50 C-terminal" evidence="1">
    <location>
        <begin position="125"/>
        <end position="177"/>
    </location>
</feature>
<dbReference type="RefSeq" id="WP_377938214.1">
    <property type="nucleotide sequence ID" value="NZ_JBHTHQ010000012.1"/>
</dbReference>
<sequence>MTKHIFLDTCVLYSETLTDIILRLADNGIVTPRWSQKVLDELAKNLTKAMTPTHINYRIRQMSLSFPDALIENYETSIPLVHSSIEDKHVMAAVLSTPERNLITFNLKDFPTHEYPDCKVHVYHPDDFLVEMFEAHANDMTTLCLTALSEYKEFPKTIDEFIFVLEKSRVPLFAQAIKSIL</sequence>
<evidence type="ECO:0000313" key="3">
    <source>
        <dbReference type="Proteomes" id="UP001597036"/>
    </source>
</evidence>
<dbReference type="Pfam" id="PF26343">
    <property type="entry name" value="VapC50_C"/>
    <property type="match status" value="1"/>
</dbReference>
<protein>
    <submittedName>
        <fullName evidence="2">PIN domain-containing protein</fullName>
    </submittedName>
</protein>
<dbReference type="InterPro" id="IPR058652">
    <property type="entry name" value="VapC50_C"/>
</dbReference>
<gene>
    <name evidence="2" type="ORF">ACFQY8_02355</name>
</gene>
<name>A0ABW2Y2W8_9BIFI</name>
<keyword evidence="3" id="KW-1185">Reference proteome</keyword>
<accession>A0ABW2Y2W8</accession>
<evidence type="ECO:0000313" key="2">
    <source>
        <dbReference type="EMBL" id="MFD0704592.1"/>
    </source>
</evidence>
<dbReference type="EMBL" id="JBHTHQ010000012">
    <property type="protein sequence ID" value="MFD0704592.1"/>
    <property type="molecule type" value="Genomic_DNA"/>
</dbReference>